<feature type="domain" description="Alpha-N-acetylglucosaminidase N-terminal" evidence="10">
    <location>
        <begin position="46"/>
        <end position="128"/>
    </location>
</feature>
<protein>
    <recommendedName>
        <fullName evidence="8">Alpha-N-acetylglucosaminidase</fullName>
        <ecNumber evidence="7">3.2.1.50</ecNumber>
    </recommendedName>
</protein>
<dbReference type="Proteomes" id="UP001205998">
    <property type="component" value="Unassembled WGS sequence"/>
</dbReference>
<dbReference type="InterPro" id="IPR029018">
    <property type="entry name" value="Hex-like_dom2"/>
</dbReference>
<evidence type="ECO:0000256" key="3">
    <source>
        <dbReference type="ARBA" id="ARBA00023180"/>
    </source>
</evidence>
<evidence type="ECO:0000256" key="8">
    <source>
        <dbReference type="ARBA" id="ARBA00072202"/>
    </source>
</evidence>
<dbReference type="PANTHER" id="PTHR12872">
    <property type="entry name" value="ALPHA-N-ACETYLGLUCOSAMINIDASE"/>
    <property type="match status" value="1"/>
</dbReference>
<dbReference type="InterPro" id="IPR024240">
    <property type="entry name" value="NAGLU_N"/>
</dbReference>
<evidence type="ECO:0000256" key="5">
    <source>
        <dbReference type="ARBA" id="ARBA00052030"/>
    </source>
</evidence>
<dbReference type="InterPro" id="IPR024733">
    <property type="entry name" value="NAGLU_tim-barrel"/>
</dbReference>
<keyword evidence="13" id="KW-1185">Reference proteome</keyword>
<evidence type="ECO:0000256" key="6">
    <source>
        <dbReference type="ARBA" id="ARBA00060996"/>
    </source>
</evidence>
<comment type="similarity">
    <text evidence="6">Belongs to the glycosyl hydrolase 89 family.</text>
</comment>
<dbReference type="EMBL" id="MU551591">
    <property type="protein sequence ID" value="KAI5624201.1"/>
    <property type="molecule type" value="Genomic_DNA"/>
</dbReference>
<comment type="catalytic activity">
    <reaction evidence="5">
        <text>Hydrolysis of terminal non-reducing N-acetyl-D-glucosamine residues in N-acetyl-alpha-D-glucosaminides.</text>
        <dbReference type="EC" id="3.2.1.50"/>
    </reaction>
</comment>
<comment type="caution">
    <text evidence="12">The sequence shown here is derived from an EMBL/GenBank/DDBJ whole genome shotgun (WGS) entry which is preliminary data.</text>
</comment>
<name>A0AAD5AXC9_SILAS</name>
<dbReference type="InterPro" id="IPR024732">
    <property type="entry name" value="NAGLU_C"/>
</dbReference>
<feature type="domain" description="Alpha-N-acetylglucosaminidase C-terminal" evidence="11">
    <location>
        <begin position="486"/>
        <end position="744"/>
    </location>
</feature>
<dbReference type="AlphaFoldDB" id="A0AAD5AXC9"/>
<dbReference type="InterPro" id="IPR007781">
    <property type="entry name" value="NAGLU"/>
</dbReference>
<dbReference type="Gene3D" id="3.30.379.10">
    <property type="entry name" value="Chitobiase/beta-hexosaminidase domain 2-like"/>
    <property type="match status" value="1"/>
</dbReference>
<dbReference type="PANTHER" id="PTHR12872:SF1">
    <property type="entry name" value="ALPHA-N-ACETYLGLUCOSAMINIDASE"/>
    <property type="match status" value="1"/>
</dbReference>
<dbReference type="FunFam" id="3.20.20.80:FF:000107">
    <property type="entry name" value="Alpha-N-acetylglucosaminidase family"/>
    <property type="match status" value="1"/>
</dbReference>
<keyword evidence="3" id="KW-0325">Glycoprotein</keyword>
<keyword evidence="1" id="KW-0732">Signal</keyword>
<evidence type="ECO:0000259" key="9">
    <source>
        <dbReference type="Pfam" id="PF05089"/>
    </source>
</evidence>
<evidence type="ECO:0000256" key="1">
    <source>
        <dbReference type="ARBA" id="ARBA00022729"/>
    </source>
</evidence>
<gene>
    <name evidence="12" type="ORF">C0J50_16314</name>
</gene>
<keyword evidence="4" id="KW-0326">Glycosidase</keyword>
<dbReference type="Pfam" id="PF12971">
    <property type="entry name" value="NAGLU_N"/>
    <property type="match status" value="1"/>
</dbReference>
<evidence type="ECO:0000256" key="2">
    <source>
        <dbReference type="ARBA" id="ARBA00022801"/>
    </source>
</evidence>
<evidence type="ECO:0000256" key="7">
    <source>
        <dbReference type="ARBA" id="ARBA00066522"/>
    </source>
</evidence>
<dbReference type="EC" id="3.2.1.50" evidence="7"/>
<dbReference type="Gene3D" id="1.20.120.670">
    <property type="entry name" value="N-acetyl-b-d-glucoasminidase"/>
    <property type="match status" value="1"/>
</dbReference>
<evidence type="ECO:0000313" key="12">
    <source>
        <dbReference type="EMBL" id="KAI5624201.1"/>
    </source>
</evidence>
<evidence type="ECO:0000256" key="4">
    <source>
        <dbReference type="ARBA" id="ARBA00023295"/>
    </source>
</evidence>
<dbReference type="GO" id="GO:0048731">
    <property type="term" value="P:system development"/>
    <property type="evidence" value="ECO:0007669"/>
    <property type="project" value="UniProtKB-ARBA"/>
</dbReference>
<dbReference type="Gene3D" id="3.20.20.80">
    <property type="entry name" value="Glycosidases"/>
    <property type="match status" value="1"/>
</dbReference>
<evidence type="ECO:0000313" key="13">
    <source>
        <dbReference type="Proteomes" id="UP001205998"/>
    </source>
</evidence>
<dbReference type="Pfam" id="PF05089">
    <property type="entry name" value="NAGLU"/>
    <property type="match status" value="1"/>
</dbReference>
<evidence type="ECO:0000259" key="11">
    <source>
        <dbReference type="Pfam" id="PF12972"/>
    </source>
</evidence>
<dbReference type="Pfam" id="PF12972">
    <property type="entry name" value="NAGLU_C"/>
    <property type="match status" value="1"/>
</dbReference>
<keyword evidence="2" id="KW-0378">Hydrolase</keyword>
<dbReference type="GO" id="GO:0004561">
    <property type="term" value="F:alpha-N-acetylglucosaminidase activity"/>
    <property type="evidence" value="ECO:0007669"/>
    <property type="project" value="UniProtKB-EC"/>
</dbReference>
<proteinExistence type="inferred from homology"/>
<reference evidence="12" key="1">
    <citation type="submission" date="2018-07" db="EMBL/GenBank/DDBJ databases">
        <title>Comparative genomics of catfishes provides insights into carnivory and benthic adaptation.</title>
        <authorList>
            <person name="Zhang Y."/>
            <person name="Wang D."/>
            <person name="Peng Z."/>
            <person name="Zheng S."/>
            <person name="Shao F."/>
            <person name="Tao W."/>
        </authorList>
    </citation>
    <scope>NUCLEOTIDE SEQUENCE</scope>
    <source>
        <strain evidence="12">Chongqing</strain>
    </source>
</reference>
<feature type="domain" description="Alpha-N-acetylglucosaminidase tim-barrel" evidence="9">
    <location>
        <begin position="143"/>
        <end position="477"/>
    </location>
</feature>
<sequence length="756" mass="85633">MSRGIKRGLFHTLVASVFFGLVSGTGQFRTLDHLRPKSSDATQARAVRELLWRLLGETSRDFVVSVNGSVSAGGADVSELRTGRNSTVEVAASSGVAAAAGVYYYLKYYCNCHVSWSGDQLRVPRPLPPIAGVLRVGTPHRFRYYQNVCTQSYSSVWWDWSRWQREIDWMALNGINLPLAFTGQEALWQQVYTSMGLNQTEIDEFFTGPAFLAWNRMGNLFEFGGPLPQSWHAKQLPLQLKILAQMRSLGMIPVLPAFSGIVPRGVIRLFPEANVTKLGPWSHFNCTYSCAYVLDPRDPLFTRIGSLFLSHVVEEFGTDHIYNTDTFNEMTPASSDPAYLASISQAVFATMTSVDEQAIWLMQGWLFISNPEFWKPPQIQALLRGVPQGRMIVLDLFAESMPVFKYTESFYGQPFIWCMLHNFGGNSGLFGAIESINSGPFEARKFPGTTLVGLGMAPEGIEQNPVVYELMAELAWREDAINLTQWATLYARRRYGTDNESLALAWRLLFGSVYNCTVPGYKNHNRSPLVHRPSLKMQTEVWYDPRDVYEAWKLLLDAAPSLISVGTFRYDLVDVTRQAVQLLTTEFYKDIRDAYQARKLQDLLTAGGVLVYDLLPELDRLLSSDAHFLLGAWLERARSMGADEREAELYELNARNQITLWGPDGNILDYASKEWAGLTDDYYAQRWRLFVSTLVDCVTRGQPFKQDVFNEASFQNEKGFVYNGKMYPSKPSGDTREIAGRIFLKYYPHVLKRLQP</sequence>
<organism evidence="12 13">
    <name type="scientific">Silurus asotus</name>
    <name type="common">Amur catfish</name>
    <name type="synonym">Parasilurus asotus</name>
    <dbReference type="NCBI Taxonomy" id="30991"/>
    <lineage>
        <taxon>Eukaryota</taxon>
        <taxon>Metazoa</taxon>
        <taxon>Chordata</taxon>
        <taxon>Craniata</taxon>
        <taxon>Vertebrata</taxon>
        <taxon>Euteleostomi</taxon>
        <taxon>Actinopterygii</taxon>
        <taxon>Neopterygii</taxon>
        <taxon>Teleostei</taxon>
        <taxon>Ostariophysi</taxon>
        <taxon>Siluriformes</taxon>
        <taxon>Siluridae</taxon>
        <taxon>Silurus</taxon>
    </lineage>
</organism>
<accession>A0AAD5AXC9</accession>
<evidence type="ECO:0000259" key="10">
    <source>
        <dbReference type="Pfam" id="PF12971"/>
    </source>
</evidence>